<evidence type="ECO:0000313" key="6">
    <source>
        <dbReference type="Proteomes" id="UP001419268"/>
    </source>
</evidence>
<dbReference type="AlphaFoldDB" id="A0AAP0L6H6"/>
<comment type="similarity">
    <text evidence="3">Belongs to the cyclin family.</text>
</comment>
<dbReference type="Proteomes" id="UP001419268">
    <property type="component" value="Unassembled WGS sequence"/>
</dbReference>
<reference evidence="5 6" key="1">
    <citation type="submission" date="2024-01" db="EMBL/GenBank/DDBJ databases">
        <title>Genome assemblies of Stephania.</title>
        <authorList>
            <person name="Yang L."/>
        </authorList>
    </citation>
    <scope>NUCLEOTIDE SEQUENCE [LARGE SCALE GENOMIC DNA]</scope>
    <source>
        <strain evidence="5">JXDWG</strain>
        <tissue evidence="5">Leaf</tissue>
    </source>
</reference>
<protein>
    <recommendedName>
        <fullName evidence="4">Cyclin-like domain-containing protein</fullName>
    </recommendedName>
</protein>
<organism evidence="5 6">
    <name type="scientific">Stephania cephalantha</name>
    <dbReference type="NCBI Taxonomy" id="152367"/>
    <lineage>
        <taxon>Eukaryota</taxon>
        <taxon>Viridiplantae</taxon>
        <taxon>Streptophyta</taxon>
        <taxon>Embryophyta</taxon>
        <taxon>Tracheophyta</taxon>
        <taxon>Spermatophyta</taxon>
        <taxon>Magnoliopsida</taxon>
        <taxon>Ranunculales</taxon>
        <taxon>Menispermaceae</taxon>
        <taxon>Menispermoideae</taxon>
        <taxon>Cissampelideae</taxon>
        <taxon>Stephania</taxon>
    </lineage>
</organism>
<dbReference type="PANTHER" id="PTHR10177">
    <property type="entry name" value="CYCLINS"/>
    <property type="match status" value="1"/>
</dbReference>
<dbReference type="Pfam" id="PF00134">
    <property type="entry name" value="Cyclin_N"/>
    <property type="match status" value="1"/>
</dbReference>
<proteinExistence type="inferred from homology"/>
<keyword evidence="6" id="KW-1185">Reference proteome</keyword>
<evidence type="ECO:0000259" key="4">
    <source>
        <dbReference type="SMART" id="SM00385"/>
    </source>
</evidence>
<evidence type="ECO:0000256" key="2">
    <source>
        <dbReference type="ARBA" id="ARBA00023306"/>
    </source>
</evidence>
<sequence>MDDFDPPRSPPLLCADTRSLLCPETLFSSDDDDNAAIILETETLCSTFHNQSHFKNDEYIKTLVAKETDQRIAPPSSLNEIASWLKSARSDAVQWITENQVSLGFCCQTAYLAVLYCDRYLSNLSAIDVVTIKQSRAIELLGIVCLSIAAKVEEGTCWPLSHFVSPDFKHKMKFINKAELLVLTVLDWRMAMITPFYYLHFFISKFGNESQLKDLVSRAVEHILAFMKVTSLMDHSSYAIAAAAILATLDPKLSESNVRDKMGLLSFSAFLKIDHVVACYIIMLQSKASLDGSSIHRDRETKRRRLAFDGSSTSGHGGALS</sequence>
<gene>
    <name evidence="5" type="ORF">Scep_000512</name>
</gene>
<comment type="caution">
    <text evidence="5">The sequence shown here is derived from an EMBL/GenBank/DDBJ whole genome shotgun (WGS) entry which is preliminary data.</text>
</comment>
<keyword evidence="2" id="KW-0131">Cell cycle</keyword>
<dbReference type="InterPro" id="IPR006671">
    <property type="entry name" value="Cyclin_N"/>
</dbReference>
<evidence type="ECO:0000313" key="5">
    <source>
        <dbReference type="EMBL" id="KAK9165321.1"/>
    </source>
</evidence>
<feature type="domain" description="Cyclin-like" evidence="4">
    <location>
        <begin position="94"/>
        <end position="184"/>
    </location>
</feature>
<accession>A0AAP0L6H6</accession>
<dbReference type="SUPFAM" id="SSF47954">
    <property type="entry name" value="Cyclin-like"/>
    <property type="match status" value="1"/>
</dbReference>
<dbReference type="InterPro" id="IPR039361">
    <property type="entry name" value="Cyclin"/>
</dbReference>
<dbReference type="GO" id="GO:0051301">
    <property type="term" value="P:cell division"/>
    <property type="evidence" value="ECO:0007669"/>
    <property type="project" value="UniProtKB-KW"/>
</dbReference>
<keyword evidence="3" id="KW-0195">Cyclin</keyword>
<dbReference type="InterPro" id="IPR036915">
    <property type="entry name" value="Cyclin-like_sf"/>
</dbReference>
<dbReference type="InterPro" id="IPR013763">
    <property type="entry name" value="Cyclin-like_dom"/>
</dbReference>
<evidence type="ECO:0000256" key="3">
    <source>
        <dbReference type="RuleBase" id="RU000383"/>
    </source>
</evidence>
<name>A0AAP0L6H6_9MAGN</name>
<keyword evidence="1" id="KW-0132">Cell division</keyword>
<dbReference type="Gene3D" id="1.10.472.10">
    <property type="entry name" value="Cyclin-like"/>
    <property type="match status" value="2"/>
</dbReference>
<evidence type="ECO:0000256" key="1">
    <source>
        <dbReference type="ARBA" id="ARBA00022618"/>
    </source>
</evidence>
<dbReference type="SMART" id="SM00385">
    <property type="entry name" value="CYCLIN"/>
    <property type="match status" value="1"/>
</dbReference>
<dbReference type="EMBL" id="JBBNAG010000001">
    <property type="protein sequence ID" value="KAK9165321.1"/>
    <property type="molecule type" value="Genomic_DNA"/>
</dbReference>